<dbReference type="EMBL" id="CP054475">
    <property type="protein sequence ID" value="UXD87585.1"/>
    <property type="molecule type" value="Genomic_DNA"/>
</dbReference>
<evidence type="ECO:0000313" key="3">
    <source>
        <dbReference type="EMBL" id="UXD87585.1"/>
    </source>
</evidence>
<dbReference type="InterPro" id="IPR036390">
    <property type="entry name" value="WH_DNA-bd_sf"/>
</dbReference>
<proteinExistence type="predicted"/>
<dbReference type="InterPro" id="IPR051534">
    <property type="entry name" value="CBASS_pafABC_assoc_protein"/>
</dbReference>
<accession>A0ABY6AA56</accession>
<dbReference type="PROSITE" id="PS52050">
    <property type="entry name" value="WYL"/>
    <property type="match status" value="1"/>
</dbReference>
<evidence type="ECO:0000313" key="4">
    <source>
        <dbReference type="Proteomes" id="UP001065322"/>
    </source>
</evidence>
<dbReference type="Pfam" id="PF13280">
    <property type="entry name" value="WYL"/>
    <property type="match status" value="1"/>
</dbReference>
<dbReference type="RefSeq" id="WP_260996379.1">
    <property type="nucleotide sequence ID" value="NZ_CP054475.1"/>
</dbReference>
<gene>
    <name evidence="3" type="ORF">HUF19_09105</name>
</gene>
<protein>
    <submittedName>
        <fullName evidence="3">YafY family transcriptional regulator</fullName>
    </submittedName>
</protein>
<evidence type="ECO:0000259" key="1">
    <source>
        <dbReference type="Pfam" id="PF08279"/>
    </source>
</evidence>
<reference evidence="4" key="1">
    <citation type="submission" date="2020-06" db="EMBL/GenBank/DDBJ databases">
        <title>Thalassolituus marinus alknpb1M-1, a hydrocarbon-degrading bacterium isolated from the deep-sea overlying water using an in-situ strategy from the South China Sea basin.</title>
        <authorList>
            <person name="Dong C."/>
            <person name="Chen Y."/>
            <person name="Shao Z."/>
        </authorList>
    </citation>
    <scope>NUCLEOTIDE SEQUENCE [LARGE SCALE GENOMIC DNA]</scope>
    <source>
        <strain evidence="4">alknpb1M-1</strain>
    </source>
</reference>
<name>A0ABY6AA56_9GAMM</name>
<dbReference type="Pfam" id="PF08279">
    <property type="entry name" value="HTH_11"/>
    <property type="match status" value="1"/>
</dbReference>
<dbReference type="Gene3D" id="1.10.10.10">
    <property type="entry name" value="Winged helix-like DNA-binding domain superfamily/Winged helix DNA-binding domain"/>
    <property type="match status" value="1"/>
</dbReference>
<dbReference type="SUPFAM" id="SSF46785">
    <property type="entry name" value="Winged helix' DNA-binding domain"/>
    <property type="match status" value="1"/>
</dbReference>
<dbReference type="PANTHER" id="PTHR34580:SF3">
    <property type="entry name" value="PROTEIN PAFB"/>
    <property type="match status" value="1"/>
</dbReference>
<feature type="domain" description="Helix-turn-helix type 11" evidence="1">
    <location>
        <begin position="6"/>
        <end position="59"/>
    </location>
</feature>
<feature type="domain" description="WYL" evidence="2">
    <location>
        <begin position="139"/>
        <end position="203"/>
    </location>
</feature>
<sequence length="237" mass="27045">MSRSQRLLDLIQLLRSYRFPVSGAELAERLGISLRTLYRDIATLQQQGANIEGEAGVGYMLRPGFMLPPLMFSEEELEALVLGMRWVAGRTDRQMAVAASSALSRIAAVLPQDLRDALDANALLVGPAAERMEDSVDVATLRRAIRSGHKVNIDYRDQNGQQSQRLIWPFALGYFDRVRVLVAWCEMREDFRHFRTDRILALTPLEERYPRRRQQLLAQWRRVTGVPAQAIHTTDKN</sequence>
<dbReference type="Proteomes" id="UP001065322">
    <property type="component" value="Chromosome"/>
</dbReference>
<keyword evidence="4" id="KW-1185">Reference proteome</keyword>
<dbReference type="PANTHER" id="PTHR34580">
    <property type="match status" value="1"/>
</dbReference>
<organism evidence="3 4">
    <name type="scientific">Thalassolituus hydrocarboniclasticus</name>
    <dbReference type="NCBI Taxonomy" id="2742796"/>
    <lineage>
        <taxon>Bacteria</taxon>
        <taxon>Pseudomonadati</taxon>
        <taxon>Pseudomonadota</taxon>
        <taxon>Gammaproteobacteria</taxon>
        <taxon>Oceanospirillales</taxon>
        <taxon>Oceanospirillaceae</taxon>
        <taxon>Thalassolituus</taxon>
    </lineage>
</organism>
<evidence type="ECO:0000259" key="2">
    <source>
        <dbReference type="Pfam" id="PF13280"/>
    </source>
</evidence>
<dbReference type="InterPro" id="IPR026881">
    <property type="entry name" value="WYL_dom"/>
</dbReference>
<dbReference type="InterPro" id="IPR036388">
    <property type="entry name" value="WH-like_DNA-bd_sf"/>
</dbReference>
<dbReference type="InterPro" id="IPR013196">
    <property type="entry name" value="HTH_11"/>
</dbReference>